<proteinExistence type="inferred from homology"/>
<evidence type="ECO:0000256" key="4">
    <source>
        <dbReference type="ARBA" id="ARBA00022525"/>
    </source>
</evidence>
<dbReference type="InterPro" id="IPR003443">
    <property type="entry name" value="IL-15/IL-21_fam"/>
</dbReference>
<dbReference type="Proteomes" id="UP000677803">
    <property type="component" value="Unassembled WGS sequence"/>
</dbReference>
<evidence type="ECO:0000256" key="5">
    <source>
        <dbReference type="ARBA" id="ARBA00022729"/>
    </source>
</evidence>
<dbReference type="GO" id="GO:0050778">
    <property type="term" value="P:positive regulation of immune response"/>
    <property type="evidence" value="ECO:0007669"/>
    <property type="project" value="TreeGrafter"/>
</dbReference>
<evidence type="ECO:0000256" key="3">
    <source>
        <dbReference type="ARBA" id="ARBA00022514"/>
    </source>
</evidence>
<accession>A0A8S4B5N9</accession>
<keyword evidence="3 7" id="KW-0202">Cytokine</keyword>
<comment type="similarity">
    <text evidence="2 7">Belongs to the IL-15/IL-21 family.</text>
</comment>
<organism evidence="9 10">
    <name type="scientific">Menidia menidia</name>
    <name type="common">Atlantic silverside</name>
    <dbReference type="NCBI Taxonomy" id="238744"/>
    <lineage>
        <taxon>Eukaryota</taxon>
        <taxon>Metazoa</taxon>
        <taxon>Chordata</taxon>
        <taxon>Craniata</taxon>
        <taxon>Vertebrata</taxon>
        <taxon>Euteleostomi</taxon>
        <taxon>Actinopterygii</taxon>
        <taxon>Neopterygii</taxon>
        <taxon>Teleostei</taxon>
        <taxon>Neoteleostei</taxon>
        <taxon>Acanthomorphata</taxon>
        <taxon>Ovalentaria</taxon>
        <taxon>Atherinomorphae</taxon>
        <taxon>Atheriniformes</taxon>
        <taxon>Atherinopsidae</taxon>
        <taxon>Menidiinae</taxon>
        <taxon>Menidia</taxon>
    </lineage>
</organism>
<keyword evidence="10" id="KW-1185">Reference proteome</keyword>
<evidence type="ECO:0000256" key="8">
    <source>
        <dbReference type="SAM" id="SignalP"/>
    </source>
</evidence>
<dbReference type="InterPro" id="IPR009079">
    <property type="entry name" value="4_helix_cytokine-like_core"/>
</dbReference>
<dbReference type="PANTHER" id="PTHR14356">
    <property type="entry name" value="INTERLEUKIN-15-RELATED"/>
    <property type="match status" value="1"/>
</dbReference>
<feature type="signal peptide" evidence="8">
    <location>
        <begin position="1"/>
        <end position="20"/>
    </location>
</feature>
<evidence type="ECO:0000256" key="7">
    <source>
        <dbReference type="RuleBase" id="RU003453"/>
    </source>
</evidence>
<evidence type="ECO:0000256" key="1">
    <source>
        <dbReference type="ARBA" id="ARBA00004613"/>
    </source>
</evidence>
<dbReference type="PRINTS" id="PR01949">
    <property type="entry name" value="INTLKN15FISH"/>
</dbReference>
<dbReference type="EMBL" id="CAJRST010013335">
    <property type="protein sequence ID" value="CAG5928606.1"/>
    <property type="molecule type" value="Genomic_DNA"/>
</dbReference>
<keyword evidence="4" id="KW-0964">Secreted</keyword>
<gene>
    <name evidence="9" type="ORF">MMEN_LOCUS12261</name>
</gene>
<reference evidence="9" key="1">
    <citation type="submission" date="2021-05" db="EMBL/GenBank/DDBJ databases">
        <authorList>
            <person name="Tigano A."/>
        </authorList>
    </citation>
    <scope>NUCLEOTIDE SEQUENCE</scope>
</reference>
<dbReference type="InterPro" id="IPR020439">
    <property type="entry name" value="IL-15"/>
</dbReference>
<dbReference type="GO" id="GO:0005125">
    <property type="term" value="F:cytokine activity"/>
    <property type="evidence" value="ECO:0007669"/>
    <property type="project" value="UniProtKB-KW"/>
</dbReference>
<evidence type="ECO:0000313" key="9">
    <source>
        <dbReference type="EMBL" id="CAG5928606.1"/>
    </source>
</evidence>
<sequence>MTDFMTALLVLLSYLTCAREQRARDAQFQPTCNLYRDSPKAQVYLCFLILSFLSICTRADGSDVRDLKTCLEQLKRIIEKSDAMLYAPSVNEIEDKCSDMALKCYLLELMVVIDEEEITDPRKDCIYAHHRTLLPLVDCPSCETYSLGNITIFMDRLIRLLEKMNEETLLKNIISHN</sequence>
<dbReference type="PANTHER" id="PTHR14356:SF3">
    <property type="entry name" value="INTERLEUKIN-15"/>
    <property type="match status" value="1"/>
</dbReference>
<dbReference type="InterPro" id="IPR020410">
    <property type="entry name" value="IL-15_fish"/>
</dbReference>
<evidence type="ECO:0000256" key="2">
    <source>
        <dbReference type="ARBA" id="ARBA00006050"/>
    </source>
</evidence>
<dbReference type="AlphaFoldDB" id="A0A8S4B5N9"/>
<dbReference type="Pfam" id="PF02372">
    <property type="entry name" value="IL15"/>
    <property type="match status" value="1"/>
</dbReference>
<dbReference type="GO" id="GO:0005126">
    <property type="term" value="F:cytokine receptor binding"/>
    <property type="evidence" value="ECO:0007669"/>
    <property type="project" value="InterPro"/>
</dbReference>
<protein>
    <recommendedName>
        <fullName evidence="7">Interleukin</fullName>
    </recommendedName>
</protein>
<comment type="caution">
    <text evidence="9">The sequence shown here is derived from an EMBL/GenBank/DDBJ whole genome shotgun (WGS) entry which is preliminary data.</text>
</comment>
<dbReference type="GO" id="GO:0042102">
    <property type="term" value="P:positive regulation of T cell proliferation"/>
    <property type="evidence" value="ECO:0007669"/>
    <property type="project" value="TreeGrafter"/>
</dbReference>
<dbReference type="GO" id="GO:0001819">
    <property type="term" value="P:positive regulation of cytokine production"/>
    <property type="evidence" value="ECO:0007669"/>
    <property type="project" value="TreeGrafter"/>
</dbReference>
<evidence type="ECO:0000313" key="10">
    <source>
        <dbReference type="Proteomes" id="UP000677803"/>
    </source>
</evidence>
<dbReference type="SUPFAM" id="SSF47266">
    <property type="entry name" value="4-helical cytokines"/>
    <property type="match status" value="1"/>
</dbReference>
<comment type="subcellular location">
    <subcellularLocation>
        <location evidence="1">Secreted</location>
    </subcellularLocation>
</comment>
<dbReference type="GO" id="GO:0006955">
    <property type="term" value="P:immune response"/>
    <property type="evidence" value="ECO:0007669"/>
    <property type="project" value="InterPro"/>
</dbReference>
<dbReference type="GO" id="GO:0042119">
    <property type="term" value="P:neutrophil activation"/>
    <property type="evidence" value="ECO:0007669"/>
    <property type="project" value="TreeGrafter"/>
</dbReference>
<feature type="chain" id="PRO_5035782898" description="Interleukin" evidence="8">
    <location>
        <begin position="21"/>
        <end position="177"/>
    </location>
</feature>
<evidence type="ECO:0000256" key="6">
    <source>
        <dbReference type="ARBA" id="ARBA00023157"/>
    </source>
</evidence>
<keyword evidence="5 8" id="KW-0732">Signal</keyword>
<keyword evidence="6" id="KW-1015">Disulfide bond</keyword>
<name>A0A8S4B5N9_9TELE</name>
<dbReference type="GO" id="GO:0005615">
    <property type="term" value="C:extracellular space"/>
    <property type="evidence" value="ECO:0007669"/>
    <property type="project" value="UniProtKB-KW"/>
</dbReference>
<dbReference type="PRINTS" id="PR01930">
    <property type="entry name" value="INTRLEUKIN15"/>
</dbReference>
<dbReference type="Gene3D" id="1.20.1250.70">
    <property type="entry name" value="Interleukin-15/Interleukin-21"/>
    <property type="match status" value="1"/>
</dbReference>
<dbReference type="OrthoDB" id="8905762at2759"/>